<dbReference type="Pfam" id="PF17836">
    <property type="entry name" value="PglD_N"/>
    <property type="match status" value="1"/>
</dbReference>
<evidence type="ECO:0000259" key="1">
    <source>
        <dbReference type="Pfam" id="PF17836"/>
    </source>
</evidence>
<dbReference type="EMBL" id="CP141261">
    <property type="protein sequence ID" value="WRL64819.1"/>
    <property type="molecule type" value="Genomic_DNA"/>
</dbReference>
<dbReference type="InterPro" id="IPR041561">
    <property type="entry name" value="PglD_N"/>
</dbReference>
<keyword evidence="3" id="KW-1185">Reference proteome</keyword>
<sequence>MAVRRLVVMGAGGHAREVLDVLESLSDRAGRERTTVFAEPGSTTAAAAALVRDRGYEFVDALPADAGHYLPAVGDPALRRRFATLAEARGLEPARVVSPLSTVPDVVREAPGLVVFPGATSARPSPWATTATSTRAAR</sequence>
<evidence type="ECO:0000313" key="2">
    <source>
        <dbReference type="EMBL" id="WRL64819.1"/>
    </source>
</evidence>
<protein>
    <recommendedName>
        <fullName evidence="1">PglD N-terminal domain-containing protein</fullName>
    </recommendedName>
</protein>
<dbReference type="RefSeq" id="WP_324276144.1">
    <property type="nucleotide sequence ID" value="NZ_CP141261.1"/>
</dbReference>
<proteinExistence type="predicted"/>
<evidence type="ECO:0000313" key="3">
    <source>
        <dbReference type="Proteomes" id="UP001324287"/>
    </source>
</evidence>
<name>A0ABZ1B610_9ACTN</name>
<feature type="domain" description="PglD N-terminal" evidence="1">
    <location>
        <begin position="5"/>
        <end position="83"/>
    </location>
</feature>
<organism evidence="2 3">
    <name type="scientific">Blastococcus brunescens</name>
    <dbReference type="NCBI Taxonomy" id="1564165"/>
    <lineage>
        <taxon>Bacteria</taxon>
        <taxon>Bacillati</taxon>
        <taxon>Actinomycetota</taxon>
        <taxon>Actinomycetes</taxon>
        <taxon>Geodermatophilales</taxon>
        <taxon>Geodermatophilaceae</taxon>
        <taxon>Blastococcus</taxon>
    </lineage>
</organism>
<accession>A0ABZ1B610</accession>
<dbReference type="Proteomes" id="UP001324287">
    <property type="component" value="Chromosome"/>
</dbReference>
<reference evidence="2 3" key="1">
    <citation type="submission" date="2023-12" db="EMBL/GenBank/DDBJ databases">
        <title>Blastococcus brunescens sp. nov., an actonobacterium isolated from sandstone collected in sahara desert.</title>
        <authorList>
            <person name="Gtari M."/>
            <person name="Ghodhbane F."/>
        </authorList>
    </citation>
    <scope>NUCLEOTIDE SEQUENCE [LARGE SCALE GENOMIC DNA]</scope>
    <source>
        <strain evidence="2 3">BMG 8361</strain>
    </source>
</reference>
<gene>
    <name evidence="2" type="ORF">U6N30_03445</name>
</gene>
<dbReference type="Gene3D" id="3.40.50.20">
    <property type="match status" value="1"/>
</dbReference>